<sequence length="252" mass="28811">MKNKQILQIGFLSICLLFLGIQTRGQVQFPRQGKIEFEKKLNIHKEIEGDSFYDSFKDKISKFQTTYFNLYFKDGKTLYEKGKDLNEKIMFWSDDETTDDIVYSDLDNGTFVKKQKVFEETFLISDSIRFIKWQITSETRDIAGFNCRKATGIILDSVYVIAFYTDQIPVSGGPLSYAKLPGMIMGIAIPRMNLTIMATKLEMIEPKPEKLVPPAPGRAKKANYAGVIDQLRKSSLSGWGSYGRKYLLKSLL</sequence>
<gene>
    <name evidence="1" type="ORF">BC659_0328</name>
</gene>
<name>A0A4R6J267_9BACT</name>
<dbReference type="RefSeq" id="WP_162847320.1">
    <property type="nucleotide sequence ID" value="NZ_SNWP01000010.1"/>
</dbReference>
<dbReference type="EMBL" id="SNWP01000010">
    <property type="protein sequence ID" value="TDO28265.1"/>
    <property type="molecule type" value="Genomic_DNA"/>
</dbReference>
<dbReference type="AlphaFoldDB" id="A0A4R6J267"/>
<protein>
    <submittedName>
        <fullName evidence="1">GLPGLI family protein</fullName>
    </submittedName>
</protein>
<dbReference type="NCBIfam" id="TIGR01200">
    <property type="entry name" value="GLPGLI"/>
    <property type="match status" value="1"/>
</dbReference>
<dbReference type="Proteomes" id="UP000295741">
    <property type="component" value="Unassembled WGS sequence"/>
</dbReference>
<dbReference type="Pfam" id="PF22252">
    <property type="entry name" value="PNGase_F-II_N"/>
    <property type="match status" value="1"/>
</dbReference>
<keyword evidence="2" id="KW-1185">Reference proteome</keyword>
<dbReference type="InterPro" id="IPR005901">
    <property type="entry name" value="GLPGLI"/>
</dbReference>
<proteinExistence type="predicted"/>
<evidence type="ECO:0000313" key="2">
    <source>
        <dbReference type="Proteomes" id="UP000295741"/>
    </source>
</evidence>
<reference evidence="1 2" key="1">
    <citation type="submission" date="2019-03" db="EMBL/GenBank/DDBJ databases">
        <title>Genomic Encyclopedia of Archaeal and Bacterial Type Strains, Phase II (KMG-II): from individual species to whole genera.</title>
        <authorList>
            <person name="Goeker M."/>
        </authorList>
    </citation>
    <scope>NUCLEOTIDE SEQUENCE [LARGE SCALE GENOMIC DNA]</scope>
    <source>
        <strain evidence="1 2">DSM 28323</strain>
    </source>
</reference>
<comment type="caution">
    <text evidence="1">The sequence shown here is derived from an EMBL/GenBank/DDBJ whole genome shotgun (WGS) entry which is preliminary data.</text>
</comment>
<accession>A0A4R6J267</accession>
<organism evidence="1 2">
    <name type="scientific">Sediminibacterium goheungense</name>
    <dbReference type="NCBI Taxonomy" id="1086393"/>
    <lineage>
        <taxon>Bacteria</taxon>
        <taxon>Pseudomonadati</taxon>
        <taxon>Bacteroidota</taxon>
        <taxon>Chitinophagia</taxon>
        <taxon>Chitinophagales</taxon>
        <taxon>Chitinophagaceae</taxon>
        <taxon>Sediminibacterium</taxon>
    </lineage>
</organism>
<evidence type="ECO:0000313" key="1">
    <source>
        <dbReference type="EMBL" id="TDO28265.1"/>
    </source>
</evidence>